<dbReference type="Proteomes" id="UP001147830">
    <property type="component" value="Unassembled WGS sequence"/>
</dbReference>
<dbReference type="Pfam" id="PF00456">
    <property type="entry name" value="Transketolase_N"/>
    <property type="match status" value="1"/>
</dbReference>
<accession>A0A9X2WDE3</accession>
<evidence type="ECO:0000256" key="4">
    <source>
        <dbReference type="ARBA" id="ARBA00017172"/>
    </source>
</evidence>
<dbReference type="GO" id="GO:0046872">
    <property type="term" value="F:metal ion binding"/>
    <property type="evidence" value="ECO:0007669"/>
    <property type="project" value="UniProtKB-KW"/>
</dbReference>
<evidence type="ECO:0000256" key="9">
    <source>
        <dbReference type="PIRNR" id="PIRNR000156"/>
    </source>
</evidence>
<dbReference type="SUPFAM" id="SSF52922">
    <property type="entry name" value="TK C-terminal domain-like"/>
    <property type="match status" value="1"/>
</dbReference>
<evidence type="ECO:0000256" key="7">
    <source>
        <dbReference type="ARBA" id="ARBA00023317"/>
    </source>
</evidence>
<dbReference type="InterPro" id="IPR029061">
    <property type="entry name" value="THDP-binding"/>
</dbReference>
<evidence type="ECO:0000256" key="8">
    <source>
        <dbReference type="ARBA" id="ARBA00051231"/>
    </source>
</evidence>
<feature type="binding site" evidence="10">
    <location>
        <position position="270"/>
    </location>
    <ligand>
        <name>Mg(2+)</name>
        <dbReference type="ChEBI" id="CHEBI:18420"/>
    </ligand>
</feature>
<keyword evidence="6 9" id="KW-0786">Thiamine pyrophosphate</keyword>
<dbReference type="InterPro" id="IPR001849">
    <property type="entry name" value="PH_domain"/>
</dbReference>
<dbReference type="EC" id="1.2.4.1" evidence="3 9"/>
<dbReference type="Gene3D" id="3.40.50.970">
    <property type="match status" value="2"/>
</dbReference>
<dbReference type="InterPro" id="IPR009014">
    <property type="entry name" value="Transketo_C/PFOR_II"/>
</dbReference>
<keyword evidence="13" id="KW-1185">Reference proteome</keyword>
<dbReference type="InterPro" id="IPR004660">
    <property type="entry name" value="PDH_E1"/>
</dbReference>
<evidence type="ECO:0000256" key="3">
    <source>
        <dbReference type="ARBA" id="ARBA00012281"/>
    </source>
</evidence>
<keyword evidence="7 9" id="KW-0670">Pyruvate</keyword>
<evidence type="ECO:0000259" key="11">
    <source>
        <dbReference type="PROSITE" id="PS50003"/>
    </source>
</evidence>
<dbReference type="NCBIfam" id="TIGR00759">
    <property type="entry name" value="aceE"/>
    <property type="match status" value="1"/>
</dbReference>
<evidence type="ECO:0000313" key="12">
    <source>
        <dbReference type="EMBL" id="MCT7358106.1"/>
    </source>
</evidence>
<dbReference type="RefSeq" id="WP_260975028.1">
    <property type="nucleotide sequence ID" value="NZ_JAOANI010000012.1"/>
</dbReference>
<evidence type="ECO:0000256" key="10">
    <source>
        <dbReference type="PIRSR" id="PIRSR000156-1"/>
    </source>
</evidence>
<dbReference type="InterPro" id="IPR055152">
    <property type="entry name" value="Transketolase-like_C_2"/>
</dbReference>
<dbReference type="PANTHER" id="PTHR43825">
    <property type="entry name" value="PYRUVATE DEHYDROGENASE E1 COMPONENT"/>
    <property type="match status" value="1"/>
</dbReference>
<dbReference type="GO" id="GO:0004739">
    <property type="term" value="F:pyruvate dehydrogenase (acetyl-transferring) activity"/>
    <property type="evidence" value="ECO:0007669"/>
    <property type="project" value="UniProtKB-EC"/>
</dbReference>
<sequence length="903" mass="102039">MDERKLNQDVTVDPDPQETKEWVDAIHSVIRAEGVERAHFLIERIAERATRDGMPLPYALNTPYRNTIAPENEAPMPGDLFMERRIRSLVRWNALAMVLRANKEGAGDLGGHISSFASSATLYDVAFNHFFRAPNANSDESPLGDLIYYQGHVAPGIYARSYLEGRFQESDLERFRREALAPGLSSYPHPKLMPDYWQFPTVSMGLGPLQAIYQAHFMRYMSARGLLPRKGRKVWAFLGDGECDEPETLGAIGLAGREKLENLIFVVNCNLQRLDGPVRGNGKIIQELESQFRGSGWNVIKVVWGRHWDPLLAKDRKGMLQKRMDETVDGEYQNYKAKGGKYTREHFFDKYPELTELIKDLSDEDIFRLNRGGHDPYKVYAAYHAAVNHKGQPTVILAHTIKGYGMGAEAEGQNQAHSVKKLDIESIKAFRDRFDIPVRDEDLPHMPFYRPPADSPELTYMRKQREKLGGYLPLRTENWTALTAPDLAFFKAQTEGSGEREISTTMAFVRIMSQLVKDKIMGDRVVPIVPDEARTFGMEGLFRQLGIYSSEGQLYEPVDQGQVMYYREDKKGRILEEGINEAGAFAAWMSAGSSYSTNGLAMIPFYIYYSMFGFQRIGDLAWAAGDMQCQGFLLGATSGRTTLNGEGLQHQDGHSHILASTIPNCVSYDPTYAYELAVIIQDGLKRMYEKKEKVFYYITSLNENYVHPPMPEGVEEGIKRGLYRLKTSAIKGAKNKKPARIQLLGSGSILRQVEQAARWLEEKGIAADVWSVTSFNELRRDGLACDRTDLLTAGEQMPQPWVTRQLADSEGPIVATTDHMKTYAEQIRAFIPDGRRYKTLGTDGFGRSDSRENLRRFFEVDWQHVAWAAGTELVKSGALKAADLEQWRSELNIDAAKPDPLYS</sequence>
<comment type="catalytic activity">
    <reaction evidence="8 9">
        <text>N(6)-[(R)-lipoyl]-L-lysyl-[protein] + pyruvate + H(+) = N(6)-[(R)-S(8)-acetyldihydrolipoyl]-L-lysyl-[protein] + CO2</text>
        <dbReference type="Rhea" id="RHEA:19189"/>
        <dbReference type="Rhea" id="RHEA-COMP:10474"/>
        <dbReference type="Rhea" id="RHEA-COMP:10478"/>
        <dbReference type="ChEBI" id="CHEBI:15361"/>
        <dbReference type="ChEBI" id="CHEBI:15378"/>
        <dbReference type="ChEBI" id="CHEBI:16526"/>
        <dbReference type="ChEBI" id="CHEBI:83099"/>
        <dbReference type="ChEBI" id="CHEBI:83111"/>
        <dbReference type="EC" id="1.2.4.1"/>
    </reaction>
</comment>
<proteinExistence type="predicted"/>
<feature type="domain" description="PH" evidence="11">
    <location>
        <begin position="1"/>
        <end position="31"/>
    </location>
</feature>
<protein>
    <recommendedName>
        <fullName evidence="4 9">Pyruvate dehydrogenase E1 component</fullName>
        <ecNumber evidence="3 9">1.2.4.1</ecNumber>
    </recommendedName>
</protein>
<organism evidence="12 13">
    <name type="scientific">Thalassolituus pacificus</name>
    <dbReference type="NCBI Taxonomy" id="2975440"/>
    <lineage>
        <taxon>Bacteria</taxon>
        <taxon>Pseudomonadati</taxon>
        <taxon>Pseudomonadota</taxon>
        <taxon>Gammaproteobacteria</taxon>
        <taxon>Oceanospirillales</taxon>
        <taxon>Oceanospirillaceae</taxon>
        <taxon>Thalassolituus</taxon>
    </lineage>
</organism>
<comment type="caution">
    <text evidence="12">The sequence shown here is derived from an EMBL/GenBank/DDBJ whole genome shotgun (WGS) entry which is preliminary data.</text>
</comment>
<dbReference type="PIRSF" id="PIRSF000156">
    <property type="entry name" value="Pyruvate_dh_E1"/>
    <property type="match status" value="1"/>
</dbReference>
<dbReference type="InterPro" id="IPR035807">
    <property type="entry name" value="PDC_E1_N"/>
</dbReference>
<reference evidence="12" key="1">
    <citation type="journal article" date="2022" name="Front. Microbiol.">
        <title>Genome-based taxonomic rearrangement of Oceanobacter-related bacteria including the description of Thalassolituus hydrocarbonoclasticus sp. nov. and Thalassolituus pacificus sp. nov. and emended description of the genus Thalassolituus.</title>
        <authorList>
            <person name="Dong C."/>
            <person name="Wei L."/>
            <person name="Wang J."/>
            <person name="Lai Q."/>
            <person name="Huang Z."/>
            <person name="Shao Z."/>
        </authorList>
    </citation>
    <scope>NUCLEOTIDE SEQUENCE</scope>
    <source>
        <strain evidence="12">59MF3M-4</strain>
    </source>
</reference>
<reference evidence="12" key="2">
    <citation type="submission" date="2022-08" db="EMBL/GenBank/DDBJ databases">
        <authorList>
            <person name="Dong C."/>
        </authorList>
    </citation>
    <scope>NUCLEOTIDE SEQUENCE</scope>
    <source>
        <strain evidence="12">59MF3M-4</strain>
    </source>
</reference>
<dbReference type="Pfam" id="PF22613">
    <property type="entry name" value="Transketolase_C_1"/>
    <property type="match status" value="1"/>
</dbReference>
<dbReference type="PANTHER" id="PTHR43825:SF3">
    <property type="entry name" value="PYRUVATE DEHYDROGENASE E1 COMPONENT"/>
    <property type="match status" value="1"/>
</dbReference>
<dbReference type="InterPro" id="IPR041621">
    <property type="entry name" value="PDH_E1_M"/>
</dbReference>
<gene>
    <name evidence="12" type="primary">aceE</name>
    <name evidence="12" type="ORF">NYR02_03600</name>
</gene>
<dbReference type="SUPFAM" id="SSF52518">
    <property type="entry name" value="Thiamin diphosphate-binding fold (THDP-binding)"/>
    <property type="match status" value="2"/>
</dbReference>
<evidence type="ECO:0000313" key="13">
    <source>
        <dbReference type="Proteomes" id="UP001147830"/>
    </source>
</evidence>
<comment type="cofactor">
    <cofactor evidence="10">
        <name>Mg(2+)</name>
        <dbReference type="ChEBI" id="CHEBI:18420"/>
    </cofactor>
</comment>
<dbReference type="PROSITE" id="PS50003">
    <property type="entry name" value="PH_DOMAIN"/>
    <property type="match status" value="1"/>
</dbReference>
<dbReference type="Gene3D" id="3.40.50.920">
    <property type="match status" value="1"/>
</dbReference>
<evidence type="ECO:0000256" key="5">
    <source>
        <dbReference type="ARBA" id="ARBA00023002"/>
    </source>
</evidence>
<evidence type="ECO:0000256" key="1">
    <source>
        <dbReference type="ARBA" id="ARBA00001964"/>
    </source>
</evidence>
<keyword evidence="5 9" id="KW-0560">Oxidoreductase</keyword>
<feature type="binding site" evidence="10">
    <location>
        <position position="240"/>
    </location>
    <ligand>
        <name>Mg(2+)</name>
        <dbReference type="ChEBI" id="CHEBI:18420"/>
    </ligand>
</feature>
<comment type="cofactor">
    <cofactor evidence="1 9">
        <name>thiamine diphosphate</name>
        <dbReference type="ChEBI" id="CHEBI:58937"/>
    </cofactor>
</comment>
<dbReference type="CDD" id="cd02017">
    <property type="entry name" value="TPP_E1_EcPDC_like"/>
    <property type="match status" value="1"/>
</dbReference>
<name>A0A9X2WDE3_9GAMM</name>
<dbReference type="FunFam" id="3.40.50.970:FF:000011">
    <property type="entry name" value="Pyruvate dehydrogenase E1 component"/>
    <property type="match status" value="1"/>
</dbReference>
<dbReference type="AlphaFoldDB" id="A0A9X2WDE3"/>
<dbReference type="EMBL" id="JAOANI010000012">
    <property type="protein sequence ID" value="MCT7358106.1"/>
    <property type="molecule type" value="Genomic_DNA"/>
</dbReference>
<evidence type="ECO:0000256" key="6">
    <source>
        <dbReference type="ARBA" id="ARBA00023052"/>
    </source>
</evidence>
<dbReference type="InterPro" id="IPR051157">
    <property type="entry name" value="PDH/Transketolase"/>
</dbReference>
<evidence type="ECO:0000256" key="2">
    <source>
        <dbReference type="ARBA" id="ARBA00003157"/>
    </source>
</evidence>
<dbReference type="InterPro" id="IPR005474">
    <property type="entry name" value="Transketolase_N"/>
</dbReference>
<comment type="function">
    <text evidence="2 9">Component of the pyruvate dehydrogenase (PDH) complex, that catalyzes the overall conversion of pyruvate to acetyl-CoA and CO(2).</text>
</comment>
<dbReference type="Pfam" id="PF17831">
    <property type="entry name" value="PDH_E1_M"/>
    <property type="match status" value="1"/>
</dbReference>
<keyword evidence="10" id="KW-0479">Metal-binding</keyword>
<feature type="binding site" evidence="10">
    <location>
        <position position="272"/>
    </location>
    <ligand>
        <name>Mg(2+)</name>
        <dbReference type="ChEBI" id="CHEBI:18420"/>
    </ligand>
</feature>
<keyword evidence="10" id="KW-0460">Magnesium</keyword>